<proteinExistence type="predicted"/>
<reference evidence="1 2" key="1">
    <citation type="submission" date="2014-09" db="EMBL/GenBank/DDBJ databases">
        <title>Genome sequence of Flavobacterium aquidurense RC62.</title>
        <authorList>
            <person name="Kim J.F."/>
            <person name="Kwak M.-J."/>
        </authorList>
    </citation>
    <scope>NUCLEOTIDE SEQUENCE [LARGE SCALE GENOMIC DNA]</scope>
    <source>
        <strain evidence="1 2">RC62</strain>
    </source>
</reference>
<dbReference type="InterPro" id="IPR038314">
    <property type="entry name" value="T6SS_sf"/>
</dbReference>
<accession>A0A0Q0VZU8</accession>
<dbReference type="AlphaFoldDB" id="A0A0Q0VZU8"/>
<sequence length="38" mass="4724">MKHLYYSEEENSNIIVAKCFYFYESKELDKYVKKILKK</sequence>
<comment type="caution">
    <text evidence="1">The sequence shown here is derived from an EMBL/GenBank/DDBJ whole genome shotgun (WGS) entry which is preliminary data.</text>
</comment>
<evidence type="ECO:0000313" key="1">
    <source>
        <dbReference type="EMBL" id="KQB37446.1"/>
    </source>
</evidence>
<protein>
    <submittedName>
        <fullName evidence="1">Uncharacterized protein</fullName>
    </submittedName>
</protein>
<evidence type="ECO:0000313" key="2">
    <source>
        <dbReference type="Proteomes" id="UP000050443"/>
    </source>
</evidence>
<dbReference type="Gene3D" id="1.20.120.1620">
    <property type="match status" value="1"/>
</dbReference>
<dbReference type="PATRIC" id="fig|362413.3.peg.2558"/>
<dbReference type="EMBL" id="JRLF01000015">
    <property type="protein sequence ID" value="KQB37446.1"/>
    <property type="molecule type" value="Genomic_DNA"/>
</dbReference>
<dbReference type="Proteomes" id="UP000050443">
    <property type="component" value="Unassembled WGS sequence"/>
</dbReference>
<name>A0A0Q0VZU8_9FLAO</name>
<organism evidence="1 2">
    <name type="scientific">Flavobacterium aquidurense</name>
    <dbReference type="NCBI Taxonomy" id="362413"/>
    <lineage>
        <taxon>Bacteria</taxon>
        <taxon>Pseudomonadati</taxon>
        <taxon>Bacteroidota</taxon>
        <taxon>Flavobacteriia</taxon>
        <taxon>Flavobacteriales</taxon>
        <taxon>Flavobacteriaceae</taxon>
        <taxon>Flavobacterium</taxon>
    </lineage>
</organism>
<gene>
    <name evidence="1" type="ORF">RC62_2612</name>
</gene>